<comment type="caution">
    <text evidence="1">The sequence shown here is derived from an EMBL/GenBank/DDBJ whole genome shotgun (WGS) entry which is preliminary data.</text>
</comment>
<sequence>MKGIIIPGALVLGRMSDSGDGNDLSDIDLTSATLDPRLTFQCVSQHAYYDSDGLIKFAAPNEWPLEYRDGIAIGRHEPEPQRTNVITDSLLTADVLPGSSSGAADWRSYRATANDFVTAPDGGQARVVTITADGVGSGIYQRASLLNAAFPISISAYCKTSSACSVYAERGTGGRIVFGAAAGWQRGTGVITGAESSYAGTLVAYSTADNKNGDTFALCGLQAEAGEFATSPIITTPGVAATRAAAFAFVPNPGLLATAARIYYTDGTTYDIEFSGAASGEIPPASMPWATRYIEGVSYAKGFSR</sequence>
<proteinExistence type="predicted"/>
<name>A0A6G4MJF8_9ENTR</name>
<dbReference type="RefSeq" id="WP_163358449.1">
    <property type="nucleotide sequence ID" value="NZ_JAAJRM010000001.1"/>
</dbReference>
<gene>
    <name evidence="1" type="ORF">G5635_02875</name>
</gene>
<accession>A0A6G4MJF8</accession>
<dbReference type="AlphaFoldDB" id="A0A6G4MJF8"/>
<dbReference type="EMBL" id="JAAJRM010000001">
    <property type="protein sequence ID" value="NGF41355.1"/>
    <property type="molecule type" value="Genomic_DNA"/>
</dbReference>
<evidence type="ECO:0000313" key="1">
    <source>
        <dbReference type="EMBL" id="NGF41355.1"/>
    </source>
</evidence>
<protein>
    <submittedName>
        <fullName evidence="1">Uncharacterized protein</fullName>
    </submittedName>
</protein>
<organism evidence="1">
    <name type="scientific">Enterobacter hormaechei</name>
    <dbReference type="NCBI Taxonomy" id="158836"/>
    <lineage>
        <taxon>Bacteria</taxon>
        <taxon>Pseudomonadati</taxon>
        <taxon>Pseudomonadota</taxon>
        <taxon>Gammaproteobacteria</taxon>
        <taxon>Enterobacterales</taxon>
        <taxon>Enterobacteriaceae</taxon>
        <taxon>Enterobacter</taxon>
        <taxon>Enterobacter cloacae complex</taxon>
    </lineage>
</organism>
<reference evidence="1" key="1">
    <citation type="submission" date="2020-02" db="EMBL/GenBank/DDBJ databases">
        <title>WGS of Carbapenem-Resistant Enterobacteriaceae.</title>
        <authorList>
            <person name="Tokajian S."/>
            <person name="El Chaar M."/>
            <person name="El Khoury M."/>
        </authorList>
    </citation>
    <scope>NUCLEOTIDE SEQUENCE</scope>
    <source>
        <strain evidence="1">EHM_71</strain>
    </source>
</reference>